<dbReference type="InterPro" id="IPR055348">
    <property type="entry name" value="DctQ"/>
</dbReference>
<evidence type="ECO:0000256" key="2">
    <source>
        <dbReference type="ARBA" id="ARBA00022448"/>
    </source>
</evidence>
<feature type="transmembrane region" description="Helical" evidence="9">
    <location>
        <begin position="48"/>
        <end position="74"/>
    </location>
</feature>
<dbReference type="GO" id="GO:0005886">
    <property type="term" value="C:plasma membrane"/>
    <property type="evidence" value="ECO:0007669"/>
    <property type="project" value="UniProtKB-SubCell"/>
</dbReference>
<dbReference type="GO" id="GO:0015740">
    <property type="term" value="P:C4-dicarboxylate transport"/>
    <property type="evidence" value="ECO:0007669"/>
    <property type="project" value="TreeGrafter"/>
</dbReference>
<feature type="transmembrane region" description="Helical" evidence="9">
    <location>
        <begin position="164"/>
        <end position="182"/>
    </location>
</feature>
<keyword evidence="5 9" id="KW-0812">Transmembrane</keyword>
<evidence type="ECO:0000256" key="6">
    <source>
        <dbReference type="ARBA" id="ARBA00022989"/>
    </source>
</evidence>
<sequence length="220" mass="24453">MPSASMYRKCTNHPRLPSPGLPGLSIRSTPFSKRPSAMRSILALGKRIAEAVAVMLFLAMFSIFLLQVFTRYVLNHPLGWTIEVCLILYIWLVFWTAAFLLQESEHVTFSMLAEAVSPAKRRIFMIIGSLCLMVGFGSALPTVVDYVDFMQIESAPITQIPLSYVYAIFPVFLLAVTLRSLLRLISLIRQRPAARPAKPPVPAAGPDKLSSSDQHEAMSK</sequence>
<feature type="region of interest" description="Disordered" evidence="10">
    <location>
        <begin position="1"/>
        <end position="23"/>
    </location>
</feature>
<comment type="subcellular location">
    <subcellularLocation>
        <location evidence="1 9">Cell inner membrane</location>
        <topology evidence="1 9">Multi-pass membrane protein</topology>
    </subcellularLocation>
</comment>
<dbReference type="OrthoDB" id="4250245at2"/>
<dbReference type="Pfam" id="PF04290">
    <property type="entry name" value="DctQ"/>
    <property type="match status" value="1"/>
</dbReference>
<evidence type="ECO:0000256" key="3">
    <source>
        <dbReference type="ARBA" id="ARBA00022475"/>
    </source>
</evidence>
<evidence type="ECO:0000256" key="10">
    <source>
        <dbReference type="SAM" id="MobiDB-lite"/>
    </source>
</evidence>
<evidence type="ECO:0000313" key="13">
    <source>
        <dbReference type="Proteomes" id="UP000238196"/>
    </source>
</evidence>
<organism evidence="12 13">
    <name type="scientific">Proteobacteria bacterium 228</name>
    <dbReference type="NCBI Taxonomy" id="2083153"/>
    <lineage>
        <taxon>Bacteria</taxon>
        <taxon>Pseudomonadati</taxon>
        <taxon>Pseudomonadota</taxon>
    </lineage>
</organism>
<keyword evidence="4 9" id="KW-0997">Cell inner membrane</keyword>
<accession>A0A2S5KWT8</accession>
<feature type="transmembrane region" description="Helical" evidence="9">
    <location>
        <begin position="122"/>
        <end position="144"/>
    </location>
</feature>
<keyword evidence="7 9" id="KW-0472">Membrane</keyword>
<dbReference type="AlphaFoldDB" id="A0A2S5KWT8"/>
<evidence type="ECO:0000256" key="5">
    <source>
        <dbReference type="ARBA" id="ARBA00022692"/>
    </source>
</evidence>
<dbReference type="EMBL" id="PRLP01000007">
    <property type="protein sequence ID" value="PPC78959.1"/>
    <property type="molecule type" value="Genomic_DNA"/>
</dbReference>
<feature type="transmembrane region" description="Helical" evidence="9">
    <location>
        <begin position="80"/>
        <end position="101"/>
    </location>
</feature>
<evidence type="ECO:0000256" key="7">
    <source>
        <dbReference type="ARBA" id="ARBA00023136"/>
    </source>
</evidence>
<keyword evidence="6 9" id="KW-1133">Transmembrane helix</keyword>
<feature type="region of interest" description="Disordered" evidence="10">
    <location>
        <begin position="194"/>
        <end position="220"/>
    </location>
</feature>
<protein>
    <recommendedName>
        <fullName evidence="9">TRAP transporter small permease protein</fullName>
    </recommendedName>
</protein>
<comment type="function">
    <text evidence="9">Part of the tripartite ATP-independent periplasmic (TRAP) transport system.</text>
</comment>
<comment type="similarity">
    <text evidence="8 9">Belongs to the TRAP transporter small permease family.</text>
</comment>
<feature type="domain" description="Tripartite ATP-independent periplasmic transporters DctQ component" evidence="11">
    <location>
        <begin position="60"/>
        <end position="189"/>
    </location>
</feature>
<dbReference type="PANTHER" id="PTHR35011">
    <property type="entry name" value="2,3-DIKETO-L-GULONATE TRAP TRANSPORTER SMALL PERMEASE PROTEIN YIAM"/>
    <property type="match status" value="1"/>
</dbReference>
<keyword evidence="2 9" id="KW-0813">Transport</keyword>
<evidence type="ECO:0000256" key="8">
    <source>
        <dbReference type="ARBA" id="ARBA00038436"/>
    </source>
</evidence>
<dbReference type="InterPro" id="IPR007387">
    <property type="entry name" value="TRAP_DctQ"/>
</dbReference>
<dbReference type="Proteomes" id="UP000238196">
    <property type="component" value="Unassembled WGS sequence"/>
</dbReference>
<dbReference type="GO" id="GO:0022857">
    <property type="term" value="F:transmembrane transporter activity"/>
    <property type="evidence" value="ECO:0007669"/>
    <property type="project" value="UniProtKB-UniRule"/>
</dbReference>
<reference evidence="12 13" key="1">
    <citation type="submission" date="2018-02" db="EMBL/GenBank/DDBJ databases">
        <title>novel marine gammaproteobacteria from coastal saline agro ecosystem.</title>
        <authorList>
            <person name="Krishnan R."/>
            <person name="Ramesh Kumar N."/>
        </authorList>
    </citation>
    <scope>NUCLEOTIDE SEQUENCE [LARGE SCALE GENOMIC DNA]</scope>
    <source>
        <strain evidence="12 13">228</strain>
    </source>
</reference>
<name>A0A2S5KWT8_9PROT</name>
<comment type="subunit">
    <text evidence="9">The complex comprises the extracytoplasmic solute receptor protein and the two transmembrane proteins.</text>
</comment>
<evidence type="ECO:0000256" key="9">
    <source>
        <dbReference type="RuleBase" id="RU369079"/>
    </source>
</evidence>
<evidence type="ECO:0000259" key="11">
    <source>
        <dbReference type="Pfam" id="PF04290"/>
    </source>
</evidence>
<keyword evidence="3" id="KW-1003">Cell membrane</keyword>
<evidence type="ECO:0000313" key="12">
    <source>
        <dbReference type="EMBL" id="PPC78959.1"/>
    </source>
</evidence>
<dbReference type="PANTHER" id="PTHR35011:SF2">
    <property type="entry name" value="2,3-DIKETO-L-GULONATE TRAP TRANSPORTER SMALL PERMEASE PROTEIN YIAM"/>
    <property type="match status" value="1"/>
</dbReference>
<comment type="caution">
    <text evidence="12">The sequence shown here is derived from an EMBL/GenBank/DDBJ whole genome shotgun (WGS) entry which is preliminary data.</text>
</comment>
<proteinExistence type="inferred from homology"/>
<evidence type="ECO:0000256" key="4">
    <source>
        <dbReference type="ARBA" id="ARBA00022519"/>
    </source>
</evidence>
<evidence type="ECO:0000256" key="1">
    <source>
        <dbReference type="ARBA" id="ARBA00004429"/>
    </source>
</evidence>
<gene>
    <name evidence="12" type="ORF">C4K68_02020</name>
</gene>